<evidence type="ECO:0000313" key="1">
    <source>
        <dbReference type="EMBL" id="CAB4794066.1"/>
    </source>
</evidence>
<protein>
    <submittedName>
        <fullName evidence="1">Unannotated protein</fullName>
    </submittedName>
</protein>
<reference evidence="1" key="1">
    <citation type="submission" date="2020-05" db="EMBL/GenBank/DDBJ databases">
        <authorList>
            <person name="Chiriac C."/>
            <person name="Salcher M."/>
            <person name="Ghai R."/>
            <person name="Kavagutti S V."/>
        </authorList>
    </citation>
    <scope>NUCLEOTIDE SEQUENCE</scope>
</reference>
<sequence>MSLTLPFGVLCVVVFVSALNPAIKKMLSTATIPTETTAKRPGCLNALRFTGGFTGGVEFAELPRLPAFAM</sequence>
<organism evidence="1">
    <name type="scientific">freshwater metagenome</name>
    <dbReference type="NCBI Taxonomy" id="449393"/>
    <lineage>
        <taxon>unclassified sequences</taxon>
        <taxon>metagenomes</taxon>
        <taxon>ecological metagenomes</taxon>
    </lineage>
</organism>
<dbReference type="EMBL" id="CAEZZU010000334">
    <property type="protein sequence ID" value="CAB4794066.1"/>
    <property type="molecule type" value="Genomic_DNA"/>
</dbReference>
<accession>A0A6J6XFT0</accession>
<proteinExistence type="predicted"/>
<gene>
    <name evidence="1" type="ORF">UFOPK2925_01671</name>
</gene>
<dbReference type="AlphaFoldDB" id="A0A6J6XFT0"/>
<name>A0A6J6XFT0_9ZZZZ</name>